<gene>
    <name evidence="1" type="ORF">Tci_666616</name>
</gene>
<accession>A0A699KHM0</accession>
<dbReference type="AlphaFoldDB" id="A0A699KHM0"/>
<reference evidence="1" key="1">
    <citation type="journal article" date="2019" name="Sci. Rep.">
        <title>Draft genome of Tanacetum cinerariifolium, the natural source of mosquito coil.</title>
        <authorList>
            <person name="Yamashiro T."/>
            <person name="Shiraishi A."/>
            <person name="Satake H."/>
            <person name="Nakayama K."/>
        </authorList>
    </citation>
    <scope>NUCLEOTIDE SEQUENCE</scope>
</reference>
<evidence type="ECO:0000313" key="1">
    <source>
        <dbReference type="EMBL" id="GFA94644.1"/>
    </source>
</evidence>
<comment type="caution">
    <text evidence="1">The sequence shown here is derived from an EMBL/GenBank/DDBJ whole genome shotgun (WGS) entry which is preliminary data.</text>
</comment>
<name>A0A699KHM0_TANCI</name>
<sequence>TFQGGGEKCKVVTVVRRFKMSKHDVHLFSKGEEKVSDVRTTYATMIVMIVVEKRMTHDRGLGGTSEMLSSKRFDDEEKLVHGKMVVKFVVLRVGDEEVVVGEGVVVISSSLDLLTNSCLGGIMVSLIFLEGLDEEALVEFMVEWCEEDADRNEEDDLFN</sequence>
<feature type="non-terminal residue" evidence="1">
    <location>
        <position position="1"/>
    </location>
</feature>
<protein>
    <submittedName>
        <fullName evidence="1">Uncharacterized protein</fullName>
    </submittedName>
</protein>
<dbReference type="EMBL" id="BKCJ010519660">
    <property type="protein sequence ID" value="GFA94644.1"/>
    <property type="molecule type" value="Genomic_DNA"/>
</dbReference>
<organism evidence="1">
    <name type="scientific">Tanacetum cinerariifolium</name>
    <name type="common">Dalmatian daisy</name>
    <name type="synonym">Chrysanthemum cinerariifolium</name>
    <dbReference type="NCBI Taxonomy" id="118510"/>
    <lineage>
        <taxon>Eukaryota</taxon>
        <taxon>Viridiplantae</taxon>
        <taxon>Streptophyta</taxon>
        <taxon>Embryophyta</taxon>
        <taxon>Tracheophyta</taxon>
        <taxon>Spermatophyta</taxon>
        <taxon>Magnoliopsida</taxon>
        <taxon>eudicotyledons</taxon>
        <taxon>Gunneridae</taxon>
        <taxon>Pentapetalae</taxon>
        <taxon>asterids</taxon>
        <taxon>campanulids</taxon>
        <taxon>Asterales</taxon>
        <taxon>Asteraceae</taxon>
        <taxon>Asteroideae</taxon>
        <taxon>Anthemideae</taxon>
        <taxon>Anthemidinae</taxon>
        <taxon>Tanacetum</taxon>
    </lineage>
</organism>
<proteinExistence type="predicted"/>